<feature type="transmembrane region" description="Helical" evidence="1">
    <location>
        <begin position="285"/>
        <end position="308"/>
    </location>
</feature>
<evidence type="ECO:0008006" key="4">
    <source>
        <dbReference type="Google" id="ProtNLM"/>
    </source>
</evidence>
<dbReference type="KEGG" id="cvr:CHLNCDRAFT_8794"/>
<dbReference type="InterPro" id="IPR036259">
    <property type="entry name" value="MFS_trans_sf"/>
</dbReference>
<dbReference type="EMBL" id="GL433843">
    <property type="protein sequence ID" value="EFN55998.1"/>
    <property type="molecule type" value="Genomic_DNA"/>
</dbReference>
<dbReference type="OrthoDB" id="196955at2759"/>
<dbReference type="AlphaFoldDB" id="E1ZEA9"/>
<feature type="transmembrane region" description="Helical" evidence="1">
    <location>
        <begin position="37"/>
        <end position="58"/>
    </location>
</feature>
<dbReference type="PANTHER" id="PTHR23547:SF1">
    <property type="entry name" value="MAJOR FACILITATOR SUPERFAMILY MFS_1"/>
    <property type="match status" value="1"/>
</dbReference>
<dbReference type="InParanoid" id="E1ZEA9"/>
<protein>
    <recommendedName>
        <fullName evidence="4">Major facilitator superfamily (MFS) profile domain-containing protein</fullName>
    </recommendedName>
</protein>
<dbReference type="Gene3D" id="1.20.1250.20">
    <property type="entry name" value="MFS general substrate transporter like domains"/>
    <property type="match status" value="1"/>
</dbReference>
<dbReference type="OMA" id="FKWVAIL"/>
<feature type="transmembrane region" description="Helical" evidence="1">
    <location>
        <begin position="320"/>
        <end position="341"/>
    </location>
</feature>
<evidence type="ECO:0000313" key="3">
    <source>
        <dbReference type="Proteomes" id="UP000008141"/>
    </source>
</evidence>
<dbReference type="InterPro" id="IPR011701">
    <property type="entry name" value="MFS"/>
</dbReference>
<dbReference type="GO" id="GO:0022857">
    <property type="term" value="F:transmembrane transporter activity"/>
    <property type="evidence" value="ECO:0007669"/>
    <property type="project" value="InterPro"/>
</dbReference>
<dbReference type="PANTHER" id="PTHR23547">
    <property type="entry name" value="MAJOR FACILITATOR SUPERFAMILY DOMAIN, GENERAL SUBSTRATE TRANSPORTER"/>
    <property type="match status" value="1"/>
</dbReference>
<dbReference type="SUPFAM" id="SSF103473">
    <property type="entry name" value="MFS general substrate transporter"/>
    <property type="match status" value="1"/>
</dbReference>
<sequence>ALKPFVIISFSYLLFTTTDGAVRMVVLLHAYSKGFSAMQVAIMFSFYELAGVATNLVAGLMGAKWGIKTTLLTGLSLQLVGIGMLFGWQDSWSKTEVIVYVTATQLMCGIAKDLTKLGGKTVTKLVTPEEKQGRLFRLVSAITGFKNSLKGAGYFLGAATVGVSYYMALGILLGLIFAAMPWAIVGLSNQLGRARKENVKFSQLFDNKPNINILSLSRVFLFGARDLWFEVPLPFFLRDPASGIGWSRSATGAFLAVWIIVYGQMQSWTPQLILGPLKQSPPNKWVAALWCGVLTVVPLSLGIVMLAGDTFGPGVPPGPAIAAITVVLYAFCIVFAINSAIHSYLIVAYAEGDKASVAQTVGVYYASNAVGRLTGTLASGALYSYVGSSVVDGFGTCLMVSVTFA</sequence>
<dbReference type="GeneID" id="17355386"/>
<dbReference type="InterPro" id="IPR047769">
    <property type="entry name" value="MFS_ArsJ"/>
</dbReference>
<keyword evidence="1" id="KW-1133">Transmembrane helix</keyword>
<evidence type="ECO:0000313" key="2">
    <source>
        <dbReference type="EMBL" id="EFN55998.1"/>
    </source>
</evidence>
<feature type="non-terminal residue" evidence="2">
    <location>
        <position position="1"/>
    </location>
</feature>
<gene>
    <name evidence="2" type="ORF">CHLNCDRAFT_8794</name>
</gene>
<dbReference type="eggNOG" id="ENOG502QSJF">
    <property type="taxonomic scope" value="Eukaryota"/>
</dbReference>
<feature type="transmembrane region" description="Helical" evidence="1">
    <location>
        <begin position="165"/>
        <end position="188"/>
    </location>
</feature>
<evidence type="ECO:0000256" key="1">
    <source>
        <dbReference type="SAM" id="Phobius"/>
    </source>
</evidence>
<feature type="non-terminal residue" evidence="2">
    <location>
        <position position="405"/>
    </location>
</feature>
<name>E1ZEA9_CHLVA</name>
<feature type="transmembrane region" description="Helical" evidence="1">
    <location>
        <begin position="70"/>
        <end position="88"/>
    </location>
</feature>
<reference evidence="2 3" key="1">
    <citation type="journal article" date="2010" name="Plant Cell">
        <title>The Chlorella variabilis NC64A genome reveals adaptation to photosymbiosis, coevolution with viruses, and cryptic sex.</title>
        <authorList>
            <person name="Blanc G."/>
            <person name="Duncan G."/>
            <person name="Agarkova I."/>
            <person name="Borodovsky M."/>
            <person name="Gurnon J."/>
            <person name="Kuo A."/>
            <person name="Lindquist E."/>
            <person name="Lucas S."/>
            <person name="Pangilinan J."/>
            <person name="Polle J."/>
            <person name="Salamov A."/>
            <person name="Terry A."/>
            <person name="Yamada T."/>
            <person name="Dunigan D.D."/>
            <person name="Grigoriev I.V."/>
            <person name="Claverie J.M."/>
            <person name="Van Etten J.L."/>
        </authorList>
    </citation>
    <scope>NUCLEOTIDE SEQUENCE [LARGE SCALE GENOMIC DNA]</scope>
    <source>
        <strain evidence="2 3">NC64A</strain>
    </source>
</reference>
<dbReference type="RefSeq" id="XP_005848100.1">
    <property type="nucleotide sequence ID" value="XM_005848038.1"/>
</dbReference>
<keyword evidence="1" id="KW-0472">Membrane</keyword>
<organism evidence="3">
    <name type="scientific">Chlorella variabilis</name>
    <name type="common">Green alga</name>
    <dbReference type="NCBI Taxonomy" id="554065"/>
    <lineage>
        <taxon>Eukaryota</taxon>
        <taxon>Viridiplantae</taxon>
        <taxon>Chlorophyta</taxon>
        <taxon>core chlorophytes</taxon>
        <taxon>Trebouxiophyceae</taxon>
        <taxon>Chlorellales</taxon>
        <taxon>Chlorellaceae</taxon>
        <taxon>Chlorella clade</taxon>
        <taxon>Chlorella</taxon>
    </lineage>
</organism>
<proteinExistence type="predicted"/>
<keyword evidence="1" id="KW-0812">Transmembrane</keyword>
<accession>E1ZEA9</accession>
<keyword evidence="3" id="KW-1185">Reference proteome</keyword>
<dbReference type="Pfam" id="PF07690">
    <property type="entry name" value="MFS_1"/>
    <property type="match status" value="1"/>
</dbReference>
<dbReference type="Proteomes" id="UP000008141">
    <property type="component" value="Unassembled WGS sequence"/>
</dbReference>
<feature type="transmembrane region" description="Helical" evidence="1">
    <location>
        <begin position="12"/>
        <end position="31"/>
    </location>
</feature>